<dbReference type="Gene3D" id="1.25.10.10">
    <property type="entry name" value="Leucine-rich Repeat Variant"/>
    <property type="match status" value="1"/>
</dbReference>
<dbReference type="GO" id="GO:0036064">
    <property type="term" value="C:ciliary basal body"/>
    <property type="evidence" value="ECO:0007669"/>
    <property type="project" value="InterPro"/>
</dbReference>
<dbReference type="InterPro" id="IPR016024">
    <property type="entry name" value="ARM-type_fold"/>
</dbReference>
<reference evidence="2 3" key="1">
    <citation type="journal article" date="2014" name="Nat. Commun.">
        <title>Molecular traces of alternative social organization in a termite genome.</title>
        <authorList>
            <person name="Terrapon N."/>
            <person name="Li C."/>
            <person name="Robertson H.M."/>
            <person name="Ji L."/>
            <person name="Meng X."/>
            <person name="Booth W."/>
            <person name="Chen Z."/>
            <person name="Childers C.P."/>
            <person name="Glastad K.M."/>
            <person name="Gokhale K."/>
            <person name="Gowin J."/>
            <person name="Gronenberg W."/>
            <person name="Hermansen R.A."/>
            <person name="Hu H."/>
            <person name="Hunt B.G."/>
            <person name="Huylmans A.K."/>
            <person name="Khalil S.M."/>
            <person name="Mitchell R.D."/>
            <person name="Munoz-Torres M.C."/>
            <person name="Mustard J.A."/>
            <person name="Pan H."/>
            <person name="Reese J.T."/>
            <person name="Scharf M.E."/>
            <person name="Sun F."/>
            <person name="Vogel H."/>
            <person name="Xiao J."/>
            <person name="Yang W."/>
            <person name="Yang Z."/>
            <person name="Yang Z."/>
            <person name="Zhou J."/>
            <person name="Zhu J."/>
            <person name="Brent C.S."/>
            <person name="Elsik C.G."/>
            <person name="Goodisman M.A."/>
            <person name="Liberles D.A."/>
            <person name="Roe R.M."/>
            <person name="Vargo E.L."/>
            <person name="Vilcinskas A."/>
            <person name="Wang J."/>
            <person name="Bornberg-Bauer E."/>
            <person name="Korb J."/>
            <person name="Zhang G."/>
            <person name="Liebig J."/>
        </authorList>
    </citation>
    <scope>NUCLEOTIDE SEQUENCE [LARGE SCALE GENOMIC DNA]</scope>
    <source>
        <tissue evidence="2">Whole organism</tissue>
    </source>
</reference>
<feature type="compositionally biased region" description="Basic and acidic residues" evidence="1">
    <location>
        <begin position="135"/>
        <end position="145"/>
    </location>
</feature>
<dbReference type="OMA" id="ERICIIR"/>
<evidence type="ECO:0000256" key="1">
    <source>
        <dbReference type="SAM" id="MobiDB-lite"/>
    </source>
</evidence>
<name>A0A067QS75_ZOONE</name>
<dbReference type="Proteomes" id="UP000027135">
    <property type="component" value="Unassembled WGS sequence"/>
</dbReference>
<feature type="region of interest" description="Disordered" evidence="1">
    <location>
        <begin position="104"/>
        <end position="154"/>
    </location>
</feature>
<organism evidence="2 3">
    <name type="scientific">Zootermopsis nevadensis</name>
    <name type="common">Dampwood termite</name>
    <dbReference type="NCBI Taxonomy" id="136037"/>
    <lineage>
        <taxon>Eukaryota</taxon>
        <taxon>Metazoa</taxon>
        <taxon>Ecdysozoa</taxon>
        <taxon>Arthropoda</taxon>
        <taxon>Hexapoda</taxon>
        <taxon>Insecta</taxon>
        <taxon>Pterygota</taxon>
        <taxon>Neoptera</taxon>
        <taxon>Polyneoptera</taxon>
        <taxon>Dictyoptera</taxon>
        <taxon>Blattodea</taxon>
        <taxon>Blattoidea</taxon>
        <taxon>Termitoidae</taxon>
        <taxon>Termopsidae</taxon>
        <taxon>Zootermopsis</taxon>
    </lineage>
</organism>
<dbReference type="SUPFAM" id="SSF48371">
    <property type="entry name" value="ARM repeat"/>
    <property type="match status" value="1"/>
</dbReference>
<dbReference type="GO" id="GO:0007099">
    <property type="term" value="P:centriole replication"/>
    <property type="evidence" value="ECO:0007669"/>
    <property type="project" value="TreeGrafter"/>
</dbReference>
<proteinExistence type="predicted"/>
<dbReference type="eggNOG" id="ENOG502RTGT">
    <property type="taxonomic scope" value="Eukaryota"/>
</dbReference>
<dbReference type="GO" id="GO:0005813">
    <property type="term" value="C:centrosome"/>
    <property type="evidence" value="ECO:0007669"/>
    <property type="project" value="InterPro"/>
</dbReference>
<dbReference type="InParanoid" id="A0A067QS75"/>
<dbReference type="PANTHER" id="PTHR31691:SF1">
    <property type="entry name" value="ROTATIN"/>
    <property type="match status" value="1"/>
</dbReference>
<keyword evidence="3" id="KW-1185">Reference proteome</keyword>
<gene>
    <name evidence="2" type="ORF">L798_05594</name>
</gene>
<dbReference type="InterPro" id="IPR011989">
    <property type="entry name" value="ARM-like"/>
</dbReference>
<feature type="compositionally biased region" description="Polar residues" evidence="1">
    <location>
        <begin position="121"/>
        <end position="134"/>
    </location>
</feature>
<protein>
    <submittedName>
        <fullName evidence="2">Rotatin</fullName>
    </submittedName>
</protein>
<dbReference type="GO" id="GO:0032053">
    <property type="term" value="P:ciliary basal body organization"/>
    <property type="evidence" value="ECO:0007669"/>
    <property type="project" value="TreeGrafter"/>
</dbReference>
<dbReference type="AlphaFoldDB" id="A0A067QS75"/>
<dbReference type="GO" id="GO:0010457">
    <property type="term" value="P:centriole-centriole cohesion"/>
    <property type="evidence" value="ECO:0007669"/>
    <property type="project" value="TreeGrafter"/>
</dbReference>
<dbReference type="PANTHER" id="PTHR31691">
    <property type="entry name" value="ROTATIN"/>
    <property type="match status" value="1"/>
</dbReference>
<dbReference type="InterPro" id="IPR030791">
    <property type="entry name" value="Rotatin"/>
</dbReference>
<accession>A0A067QS75</accession>
<evidence type="ECO:0000313" key="3">
    <source>
        <dbReference type="Proteomes" id="UP000027135"/>
    </source>
</evidence>
<evidence type="ECO:0000313" key="2">
    <source>
        <dbReference type="EMBL" id="KDQ97271.1"/>
    </source>
</evidence>
<sequence>MTAIETDLSADLRYAALTSFTSVMSQEIRTRSVPGESCSLQNILDDNFSVPEEQDSHTAQHSLLPLGQMGSFQYETVFHRKGLVSSKHSVKHLRIISESDEQKHLSSDCQSAAGETESDSSRSITNYKNKNMCHSSKESKGKLDADMNESPSVRTEGGILKNEALGARFCSLLLKLYEVHSLPQGSDAKGKTLVTAALSSLLAVSAEAKKAALRQGLLETLVIQLRELHVRLSLESAENLRRVSAKKKVCPVLRDVGILFTILTNFLNGDSDVKVAAAEMGLADVMHKLWVWCCALPSLLEDALKMLSTFTTLCLSATQSLVLTTTVVGVGLRKTPSSLSLLHEIVSLVHREMEALNCAHEARILSLSFQILTNSCQSQECRNVIAKSTLFQCLPKLHPSLTKKQKHWEEVELIWLEFMSDFTFHSEGQLAVPKITDAVDLLISLAASSKVANKMAALYVLRNISFHHLNRPRLLGSGEFLQMLHQKLGDGTPEEKTVAASMVWALVANYQKGKLVIKCAGIDKKLQEAYNQLRLLSASEDNEADERICIIRNALQIIYAENSTARRR</sequence>
<dbReference type="GO" id="GO:0005814">
    <property type="term" value="C:centriole"/>
    <property type="evidence" value="ECO:0007669"/>
    <property type="project" value="TreeGrafter"/>
</dbReference>
<dbReference type="EMBL" id="KK853689">
    <property type="protein sequence ID" value="KDQ97271.1"/>
    <property type="molecule type" value="Genomic_DNA"/>
</dbReference>